<protein>
    <recommendedName>
        <fullName evidence="3">Putative T7SS secretion signal domain-containing protein</fullName>
    </recommendedName>
</protein>
<dbReference type="GeneID" id="66853908"/>
<evidence type="ECO:0000313" key="4">
    <source>
        <dbReference type="EMBL" id="UNZ06952.1"/>
    </source>
</evidence>
<keyword evidence="1" id="KW-0175">Coiled coil</keyword>
<keyword evidence="2" id="KW-1133">Transmembrane helix</keyword>
<dbReference type="InterPro" id="IPR036689">
    <property type="entry name" value="ESAT-6-like_sf"/>
</dbReference>
<dbReference type="Gene3D" id="1.10.287.1490">
    <property type="match status" value="1"/>
</dbReference>
<feature type="coiled-coil region" evidence="1">
    <location>
        <begin position="91"/>
        <end position="189"/>
    </location>
</feature>
<name>A0ABY3Z9G0_STRRM</name>
<feature type="domain" description="Putative T7SS secretion signal" evidence="3">
    <location>
        <begin position="15"/>
        <end position="177"/>
    </location>
</feature>
<evidence type="ECO:0000259" key="3">
    <source>
        <dbReference type="Pfam" id="PF21725"/>
    </source>
</evidence>
<accession>A0ABY3Z9G0</accession>
<keyword evidence="2" id="KW-0472">Membrane</keyword>
<gene>
    <name evidence="4" type="ORF">SRIMR7_32845</name>
</gene>
<evidence type="ECO:0000313" key="5">
    <source>
        <dbReference type="Proteomes" id="UP000829494"/>
    </source>
</evidence>
<dbReference type="SUPFAM" id="SSF140453">
    <property type="entry name" value="EsxAB dimer-like"/>
    <property type="match status" value="1"/>
</dbReference>
<keyword evidence="5" id="KW-1185">Reference proteome</keyword>
<dbReference type="InterPro" id="IPR049082">
    <property type="entry name" value="T7SS_signal"/>
</dbReference>
<keyword evidence="2" id="KW-0812">Transmembrane</keyword>
<organism evidence="4 5">
    <name type="scientific">Streptomyces rimosus subsp. rimosus</name>
    <dbReference type="NCBI Taxonomy" id="132474"/>
    <lineage>
        <taxon>Bacteria</taxon>
        <taxon>Bacillati</taxon>
        <taxon>Actinomycetota</taxon>
        <taxon>Actinomycetes</taxon>
        <taxon>Kitasatosporales</taxon>
        <taxon>Streptomycetaceae</taxon>
        <taxon>Streptomyces</taxon>
    </lineage>
</organism>
<dbReference type="RefSeq" id="WP_003985109.1">
    <property type="nucleotide sequence ID" value="NZ_CP043497.1"/>
</dbReference>
<dbReference type="Pfam" id="PF21725">
    <property type="entry name" value="T7SS_signal"/>
    <property type="match status" value="1"/>
</dbReference>
<dbReference type="Proteomes" id="UP000829494">
    <property type="component" value="Chromosome"/>
</dbReference>
<dbReference type="EMBL" id="CP094298">
    <property type="protein sequence ID" value="UNZ06952.1"/>
    <property type="molecule type" value="Genomic_DNA"/>
</dbReference>
<feature type="transmembrane region" description="Helical" evidence="2">
    <location>
        <begin position="232"/>
        <end position="254"/>
    </location>
</feature>
<evidence type="ECO:0000256" key="1">
    <source>
        <dbReference type="SAM" id="Coils"/>
    </source>
</evidence>
<reference evidence="4 5" key="1">
    <citation type="submission" date="2022-03" db="EMBL/GenBank/DDBJ databases">
        <title>Complete genome of Streptomyces rimosus ssp. rimosus R7 (=ATCC 10970).</title>
        <authorList>
            <person name="Beganovic S."/>
            <person name="Ruckert C."/>
            <person name="Busche T."/>
            <person name="Kalinowski J."/>
            <person name="Wittmann C."/>
        </authorList>
    </citation>
    <scope>NUCLEOTIDE SEQUENCE [LARGE SCALE GENOMIC DNA]</scope>
    <source>
        <strain evidence="4 5">R7</strain>
    </source>
</reference>
<sequence>MSDDWSGLGWNPTPGHPHLATNLADNLKRAAETLQSTHDLLDSLDKESSYWSGDAARAFAEKVADLPDYLKKAHASLKDAGGELAKWSDSLHDMKVKARNYEEDAKDARKKAERAEQEHRAALASPDLGLAGQHFETEAELSSAQHRLDAAQGKVNSAATTLDNARAKLQDLIDDAKNLESRHGETAQEHADRIRKCASDHAPDGGLWSGLKDWWDEHGGDLLTIAATVAGIAAIFVPVLAPVAIGLSLAAAAVHANQYIRSGKDMWPPTSKNLGEWATLGGDLLGAVPGVGPACRGAKAAITSGRSAFSAARGAGAATRSASAVSQAVRTGGSHFSGFAKAVDPSNRVIAGPVEWAAGKLGSSSAAGVMAADVTQAVVSGGLAVPTAMTLDMGWSHSDATTDAATKGTEYNDGLVGAGMAVDPIKKIFSVAKAL</sequence>
<proteinExistence type="predicted"/>
<evidence type="ECO:0000256" key="2">
    <source>
        <dbReference type="SAM" id="Phobius"/>
    </source>
</evidence>